<feature type="transmembrane region" description="Helical" evidence="6">
    <location>
        <begin position="140"/>
        <end position="160"/>
    </location>
</feature>
<keyword evidence="3 6" id="KW-1133">Transmembrane helix</keyword>
<dbReference type="Proteomes" id="UP000694845">
    <property type="component" value="Unplaced"/>
</dbReference>
<gene>
    <name evidence="8" type="primary">LOC110976836</name>
</gene>
<dbReference type="GO" id="GO:0005794">
    <property type="term" value="C:Golgi apparatus"/>
    <property type="evidence" value="ECO:0007669"/>
    <property type="project" value="TreeGrafter"/>
</dbReference>
<accession>A0A8B7Y2J1</accession>
<reference evidence="8" key="1">
    <citation type="submission" date="2025-08" db="UniProtKB">
        <authorList>
            <consortium name="RefSeq"/>
        </authorList>
    </citation>
    <scope>IDENTIFICATION</scope>
</reference>
<dbReference type="InterPro" id="IPR019325">
    <property type="entry name" value="NEDD4/Bsd2"/>
</dbReference>
<dbReference type="GO" id="GO:0016020">
    <property type="term" value="C:membrane"/>
    <property type="evidence" value="ECO:0007669"/>
    <property type="project" value="UniProtKB-SubCell"/>
</dbReference>
<keyword evidence="4 6" id="KW-0472">Membrane</keyword>
<evidence type="ECO:0000256" key="6">
    <source>
        <dbReference type="SAM" id="Phobius"/>
    </source>
</evidence>
<feature type="transmembrane region" description="Helical" evidence="6">
    <location>
        <begin position="166"/>
        <end position="190"/>
    </location>
</feature>
<dbReference type="OrthoDB" id="10003116at2759"/>
<dbReference type="OMA" id="ASMVKWT"/>
<organism evidence="7 8">
    <name type="scientific">Acanthaster planci</name>
    <name type="common">Crown-of-thorns starfish</name>
    <dbReference type="NCBI Taxonomy" id="133434"/>
    <lineage>
        <taxon>Eukaryota</taxon>
        <taxon>Metazoa</taxon>
        <taxon>Echinodermata</taxon>
        <taxon>Eleutherozoa</taxon>
        <taxon>Asterozoa</taxon>
        <taxon>Asteroidea</taxon>
        <taxon>Valvatacea</taxon>
        <taxon>Valvatida</taxon>
        <taxon>Acanthasteridae</taxon>
        <taxon>Acanthaster</taxon>
    </lineage>
</organism>
<dbReference type="GO" id="GO:0005783">
    <property type="term" value="C:endoplasmic reticulum"/>
    <property type="evidence" value="ECO:0007669"/>
    <property type="project" value="TreeGrafter"/>
</dbReference>
<feature type="transmembrane region" description="Helical" evidence="6">
    <location>
        <begin position="109"/>
        <end position="133"/>
    </location>
</feature>
<dbReference type="RefSeq" id="XP_022086146.1">
    <property type="nucleotide sequence ID" value="XM_022230454.1"/>
</dbReference>
<evidence type="ECO:0000256" key="4">
    <source>
        <dbReference type="ARBA" id="ARBA00023136"/>
    </source>
</evidence>
<dbReference type="GO" id="GO:0030001">
    <property type="term" value="P:metal ion transport"/>
    <property type="evidence" value="ECO:0007669"/>
    <property type="project" value="InterPro"/>
</dbReference>
<dbReference type="KEGG" id="aplc:110976836"/>
<dbReference type="GeneID" id="110976836"/>
<dbReference type="CDD" id="cd22212">
    <property type="entry name" value="NDFIP-like"/>
    <property type="match status" value="1"/>
</dbReference>
<dbReference type="GO" id="GO:0007034">
    <property type="term" value="P:vacuolar transport"/>
    <property type="evidence" value="ECO:0007669"/>
    <property type="project" value="InterPro"/>
</dbReference>
<protein>
    <submittedName>
        <fullName evidence="8">NEDD4 family-interacting protein 1-like</fullName>
    </submittedName>
</protein>
<dbReference type="PANTHER" id="PTHR13396">
    <property type="entry name" value="NEDD4 FAMILY INTERACTING PROTEIN 1/2"/>
    <property type="match status" value="1"/>
</dbReference>
<evidence type="ECO:0000256" key="1">
    <source>
        <dbReference type="ARBA" id="ARBA00004141"/>
    </source>
</evidence>
<evidence type="ECO:0000256" key="2">
    <source>
        <dbReference type="ARBA" id="ARBA00022692"/>
    </source>
</evidence>
<sequence>MDPVPSYEEACKDRENRIQHVTLALVVPPPSPADTQPGTPTHKDEEEMLIPPNEAPPPYEELEDMKKPQTPPSDQSWTQPTLEEKLVQAGLLSEDDLKEDSGSMLGGDLMFIVAFFIAFLFNWIGFLFAYCLSASVAGRYGALSGFGASMVKWTLIAMYSDCCSMYLKEATCLLIALTLSGVLVFGRGIYMYMKIKRQLQGGKRIQYVYWQNM</sequence>
<proteinExistence type="predicted"/>
<keyword evidence="2 6" id="KW-0812">Transmembrane</keyword>
<dbReference type="Pfam" id="PF10176">
    <property type="entry name" value="NEDD4_Bsd2"/>
    <property type="match status" value="1"/>
</dbReference>
<dbReference type="GO" id="GO:0006511">
    <property type="term" value="P:ubiquitin-dependent protein catabolic process"/>
    <property type="evidence" value="ECO:0007669"/>
    <property type="project" value="TreeGrafter"/>
</dbReference>
<evidence type="ECO:0000256" key="3">
    <source>
        <dbReference type="ARBA" id="ARBA00022989"/>
    </source>
</evidence>
<evidence type="ECO:0000313" key="8">
    <source>
        <dbReference type="RefSeq" id="XP_022086146.1"/>
    </source>
</evidence>
<feature type="region of interest" description="Disordered" evidence="5">
    <location>
        <begin position="26"/>
        <end position="80"/>
    </location>
</feature>
<name>A0A8B7Y2J1_ACAPL</name>
<dbReference type="PANTHER" id="PTHR13396:SF5">
    <property type="entry name" value="NEDD4 FAMILY INTERACTING PROTEIN"/>
    <property type="match status" value="1"/>
</dbReference>
<dbReference type="GO" id="GO:0050699">
    <property type="term" value="F:WW domain binding"/>
    <property type="evidence" value="ECO:0007669"/>
    <property type="project" value="TreeGrafter"/>
</dbReference>
<comment type="subcellular location">
    <subcellularLocation>
        <location evidence="1">Membrane</location>
        <topology evidence="1">Multi-pass membrane protein</topology>
    </subcellularLocation>
</comment>
<evidence type="ECO:0000256" key="5">
    <source>
        <dbReference type="SAM" id="MobiDB-lite"/>
    </source>
</evidence>
<dbReference type="GO" id="GO:0031398">
    <property type="term" value="P:positive regulation of protein ubiquitination"/>
    <property type="evidence" value="ECO:0007669"/>
    <property type="project" value="TreeGrafter"/>
</dbReference>
<keyword evidence="7" id="KW-1185">Reference proteome</keyword>
<evidence type="ECO:0000313" key="7">
    <source>
        <dbReference type="Proteomes" id="UP000694845"/>
    </source>
</evidence>
<dbReference type="GO" id="GO:0048471">
    <property type="term" value="C:perinuclear region of cytoplasm"/>
    <property type="evidence" value="ECO:0007669"/>
    <property type="project" value="TreeGrafter"/>
</dbReference>
<dbReference type="AlphaFoldDB" id="A0A8B7Y2J1"/>